<evidence type="ECO:0000259" key="1">
    <source>
        <dbReference type="Pfam" id="PF13577"/>
    </source>
</evidence>
<sequence>MADHRGAIENLLYTYAEAIDAGDYEAIGALFAHGAIADADGTPMVVGAQAVTALYTSTTRKYPDGTPRSHHVTTNPLIEIAEDELSAVCRSRFTVFQQTEELPLQPIIAGSYTDTFEQVDGTWRFVERRMRPTLYGDLSKHLLIDVTPNQD</sequence>
<dbReference type="AlphaFoldDB" id="A0A6J6FA45"/>
<dbReference type="InterPro" id="IPR032710">
    <property type="entry name" value="NTF2-like_dom_sf"/>
</dbReference>
<accession>A0A6J6FA45</accession>
<dbReference type="InterPro" id="IPR037401">
    <property type="entry name" value="SnoaL-like"/>
</dbReference>
<evidence type="ECO:0000313" key="2">
    <source>
        <dbReference type="EMBL" id="CAB4584063.1"/>
    </source>
</evidence>
<proteinExistence type="predicted"/>
<dbReference type="EMBL" id="CAEZTR010000096">
    <property type="protein sequence ID" value="CAB4584063.1"/>
    <property type="molecule type" value="Genomic_DNA"/>
</dbReference>
<name>A0A6J6FA45_9ZZZZ</name>
<dbReference type="SUPFAM" id="SSF54427">
    <property type="entry name" value="NTF2-like"/>
    <property type="match status" value="1"/>
</dbReference>
<dbReference type="Gene3D" id="3.10.450.50">
    <property type="match status" value="1"/>
</dbReference>
<gene>
    <name evidence="2" type="ORF">UFOPK1711_01396</name>
</gene>
<reference evidence="2" key="1">
    <citation type="submission" date="2020-05" db="EMBL/GenBank/DDBJ databases">
        <authorList>
            <person name="Chiriac C."/>
            <person name="Salcher M."/>
            <person name="Ghai R."/>
            <person name="Kavagutti S V."/>
        </authorList>
    </citation>
    <scope>NUCLEOTIDE SEQUENCE</scope>
</reference>
<dbReference type="CDD" id="cd00531">
    <property type="entry name" value="NTF2_like"/>
    <property type="match status" value="1"/>
</dbReference>
<organism evidence="2">
    <name type="scientific">freshwater metagenome</name>
    <dbReference type="NCBI Taxonomy" id="449393"/>
    <lineage>
        <taxon>unclassified sequences</taxon>
        <taxon>metagenomes</taxon>
        <taxon>ecological metagenomes</taxon>
    </lineage>
</organism>
<protein>
    <submittedName>
        <fullName evidence="2">Unannotated protein</fullName>
    </submittedName>
</protein>
<feature type="domain" description="SnoaL-like" evidence="1">
    <location>
        <begin position="3"/>
        <end position="129"/>
    </location>
</feature>
<dbReference type="Pfam" id="PF13577">
    <property type="entry name" value="SnoaL_4"/>
    <property type="match status" value="1"/>
</dbReference>